<evidence type="ECO:0000256" key="1">
    <source>
        <dbReference type="SAM" id="SignalP"/>
    </source>
</evidence>
<feature type="non-terminal residue" evidence="3">
    <location>
        <position position="158"/>
    </location>
</feature>
<keyword evidence="4" id="KW-1185">Reference proteome</keyword>
<dbReference type="Proteomes" id="UP000553632">
    <property type="component" value="Unassembled WGS sequence"/>
</dbReference>
<keyword evidence="1" id="KW-0732">Signal</keyword>
<dbReference type="AlphaFoldDB" id="A0A7J6TL32"/>
<reference evidence="4 5" key="1">
    <citation type="submission" date="2020-04" db="EMBL/GenBank/DDBJ databases">
        <title>Perkinsus olseni comparative genomics.</title>
        <authorList>
            <person name="Bogema D.R."/>
        </authorList>
    </citation>
    <scope>NUCLEOTIDE SEQUENCE [LARGE SCALE GENOMIC DNA]</scope>
    <source>
        <strain evidence="2">ATCC PRA-205</strain>
        <strain evidence="3 4">ATCC PRA-207</strain>
    </source>
</reference>
<name>A0A7J6TL32_PEROL</name>
<proteinExistence type="predicted"/>
<feature type="signal peptide" evidence="1">
    <location>
        <begin position="1"/>
        <end position="18"/>
    </location>
</feature>
<sequence length="158" mass="17556">MRLSDGFVVLSALLGVECLQSVLERLVLLQGKLKLPQSIRDDKNFRAVFGSTVFNFDVGREDEGSMRIDVTIHSFPGETAIEWACEGAAKSTENGEKYVPCECVSATEHRHAYFEAEIWFDRVGLGEASILIFDPHCGMRLCEIPYLIAEGSRAKSIP</sequence>
<evidence type="ECO:0000313" key="2">
    <source>
        <dbReference type="EMBL" id="KAF4732204.1"/>
    </source>
</evidence>
<comment type="caution">
    <text evidence="3">The sequence shown here is derived from an EMBL/GenBank/DDBJ whole genome shotgun (WGS) entry which is preliminary data.</text>
</comment>
<dbReference type="Proteomes" id="UP000574390">
    <property type="component" value="Unassembled WGS sequence"/>
</dbReference>
<dbReference type="EMBL" id="JABANO010010019">
    <property type="protein sequence ID" value="KAF4745835.1"/>
    <property type="molecule type" value="Genomic_DNA"/>
</dbReference>
<evidence type="ECO:0000313" key="5">
    <source>
        <dbReference type="Proteomes" id="UP000574390"/>
    </source>
</evidence>
<gene>
    <name evidence="2" type="ORF">FOZ62_007889</name>
    <name evidence="3" type="ORF">FOZ63_012645</name>
</gene>
<dbReference type="EMBL" id="JABANM010014728">
    <property type="protein sequence ID" value="KAF4732204.1"/>
    <property type="molecule type" value="Genomic_DNA"/>
</dbReference>
<protein>
    <submittedName>
        <fullName evidence="3">Uncharacterized protein</fullName>
    </submittedName>
</protein>
<evidence type="ECO:0000313" key="3">
    <source>
        <dbReference type="EMBL" id="KAF4745835.1"/>
    </source>
</evidence>
<accession>A0A7J6TL32</accession>
<organism evidence="3 4">
    <name type="scientific">Perkinsus olseni</name>
    <name type="common">Perkinsus atlanticus</name>
    <dbReference type="NCBI Taxonomy" id="32597"/>
    <lineage>
        <taxon>Eukaryota</taxon>
        <taxon>Sar</taxon>
        <taxon>Alveolata</taxon>
        <taxon>Perkinsozoa</taxon>
        <taxon>Perkinsea</taxon>
        <taxon>Perkinsida</taxon>
        <taxon>Perkinsidae</taxon>
        <taxon>Perkinsus</taxon>
    </lineage>
</organism>
<evidence type="ECO:0000313" key="4">
    <source>
        <dbReference type="Proteomes" id="UP000553632"/>
    </source>
</evidence>
<feature type="chain" id="PRO_5036205832" evidence="1">
    <location>
        <begin position="19"/>
        <end position="158"/>
    </location>
</feature>